<dbReference type="Gene3D" id="3.40.630.30">
    <property type="match status" value="1"/>
</dbReference>
<dbReference type="RefSeq" id="WP_206293827.1">
    <property type="nucleotide sequence ID" value="NZ_CP063458.1"/>
</dbReference>
<gene>
    <name evidence="2" type="ORF">IPV69_05035</name>
</gene>
<dbReference type="InterPro" id="IPR016181">
    <property type="entry name" value="Acyl_CoA_acyltransferase"/>
</dbReference>
<protein>
    <submittedName>
        <fullName evidence="2">GNAT family N-acetyltransferase</fullName>
    </submittedName>
</protein>
<sequence length="313" mass="34462">MSSKTEPILRHATLDDQDEIAELICISTNYWYRSSGKPPIFNRGPETCRVFWDIYEAMDPGRCIVAVEPRTGRLMGSCFYHARQTHYSLGIMNAHPNYFGRGVAGRLLKAITDLADAEGKPIRLVSSAMNLDSFSLYTRAGFSPRAIYHDMIIPAERVVAGLDGVDRSRVRPAVAADVPAIAALEWKVSRIRRDHDWRHMIENKAGVWSVWVSPVGNGELNGALASINHPASNMLGPGIMTDDDAAASLIAAELTRRGGTTPPLFLAPAARPGLIRKLYDWGAKNIELHLHQVRGESVPFDGVAMQTFMPETG</sequence>
<dbReference type="AlphaFoldDB" id="A0A7M2WZ19"/>
<dbReference type="Pfam" id="PF00583">
    <property type="entry name" value="Acetyltransf_1"/>
    <property type="match status" value="1"/>
</dbReference>
<keyword evidence="3" id="KW-1185">Reference proteome</keyword>
<organism evidence="2 3">
    <name type="scientific">Humisphaera borealis</name>
    <dbReference type="NCBI Taxonomy" id="2807512"/>
    <lineage>
        <taxon>Bacteria</taxon>
        <taxon>Pseudomonadati</taxon>
        <taxon>Planctomycetota</taxon>
        <taxon>Phycisphaerae</taxon>
        <taxon>Tepidisphaerales</taxon>
        <taxon>Tepidisphaeraceae</taxon>
        <taxon>Humisphaera</taxon>
    </lineage>
</organism>
<reference evidence="2 3" key="1">
    <citation type="submission" date="2020-10" db="EMBL/GenBank/DDBJ databases">
        <title>Wide distribution of Phycisphaera-like planctomycetes from WD2101 soil group in peatlands and genome analysis of the first cultivated representative.</title>
        <authorList>
            <person name="Dedysh S.N."/>
            <person name="Beletsky A.V."/>
            <person name="Ivanova A."/>
            <person name="Kulichevskaya I.S."/>
            <person name="Suzina N.E."/>
            <person name="Philippov D.A."/>
            <person name="Rakitin A.L."/>
            <person name="Mardanov A.V."/>
            <person name="Ravin N.V."/>
        </authorList>
    </citation>
    <scope>NUCLEOTIDE SEQUENCE [LARGE SCALE GENOMIC DNA]</scope>
    <source>
        <strain evidence="2 3">M1803</strain>
    </source>
</reference>
<dbReference type="SUPFAM" id="SSF55729">
    <property type="entry name" value="Acyl-CoA N-acyltransferases (Nat)"/>
    <property type="match status" value="1"/>
</dbReference>
<accession>A0A7M2WZ19</accession>
<proteinExistence type="predicted"/>
<dbReference type="Proteomes" id="UP000593765">
    <property type="component" value="Chromosome"/>
</dbReference>
<evidence type="ECO:0000313" key="3">
    <source>
        <dbReference type="Proteomes" id="UP000593765"/>
    </source>
</evidence>
<dbReference type="GO" id="GO:0016747">
    <property type="term" value="F:acyltransferase activity, transferring groups other than amino-acyl groups"/>
    <property type="evidence" value="ECO:0007669"/>
    <property type="project" value="InterPro"/>
</dbReference>
<dbReference type="EMBL" id="CP063458">
    <property type="protein sequence ID" value="QOV90726.1"/>
    <property type="molecule type" value="Genomic_DNA"/>
</dbReference>
<evidence type="ECO:0000259" key="1">
    <source>
        <dbReference type="PROSITE" id="PS51186"/>
    </source>
</evidence>
<evidence type="ECO:0000313" key="2">
    <source>
        <dbReference type="EMBL" id="QOV90726.1"/>
    </source>
</evidence>
<dbReference type="PROSITE" id="PS51186">
    <property type="entry name" value="GNAT"/>
    <property type="match status" value="1"/>
</dbReference>
<dbReference type="KEGG" id="hbs:IPV69_05035"/>
<feature type="domain" description="N-acetyltransferase" evidence="1">
    <location>
        <begin position="7"/>
        <end position="156"/>
    </location>
</feature>
<name>A0A7M2WZ19_9BACT</name>
<dbReference type="InterPro" id="IPR000182">
    <property type="entry name" value="GNAT_dom"/>
</dbReference>